<reference evidence="9 10" key="1">
    <citation type="submission" date="2015-12" db="EMBL/GenBank/DDBJ databases">
        <title>The genome of Folsomia candida.</title>
        <authorList>
            <person name="Faddeeva A."/>
            <person name="Derks M.F."/>
            <person name="Anvar Y."/>
            <person name="Smit S."/>
            <person name="Van Straalen N."/>
            <person name="Roelofs D."/>
        </authorList>
    </citation>
    <scope>NUCLEOTIDE SEQUENCE [LARGE SCALE GENOMIC DNA]</scope>
    <source>
        <strain evidence="9 10">VU population</strain>
        <tissue evidence="9">Whole body</tissue>
    </source>
</reference>
<evidence type="ECO:0000256" key="5">
    <source>
        <dbReference type="ARBA" id="ARBA00022801"/>
    </source>
</evidence>
<dbReference type="SUPFAM" id="SSF53474">
    <property type="entry name" value="alpha/beta-Hydrolases"/>
    <property type="match status" value="1"/>
</dbReference>
<comment type="subcellular location">
    <subcellularLocation>
        <location evidence="6">Endoplasmic reticulum membrane</location>
    </subcellularLocation>
    <subcellularLocation>
        <location evidence="2">Microsome membrane</location>
        <topology evidence="2">Single-pass membrane protein</topology>
    </subcellularLocation>
</comment>
<dbReference type="PIRSF" id="PIRSF001112">
    <property type="entry name" value="Epoxide_hydrolase"/>
    <property type="match status" value="1"/>
</dbReference>
<accession>A0A226EI43</accession>
<gene>
    <name evidence="9" type="ORF">Fcan01_06858</name>
</gene>
<dbReference type="InterPro" id="IPR029058">
    <property type="entry name" value="AB_hydrolase_fold"/>
</dbReference>
<evidence type="ECO:0000313" key="9">
    <source>
        <dbReference type="EMBL" id="OXA57099.1"/>
    </source>
</evidence>
<evidence type="ECO:0000256" key="7">
    <source>
        <dbReference type="PIRSR" id="PIRSR001112-1"/>
    </source>
</evidence>
<organism evidence="9 10">
    <name type="scientific">Folsomia candida</name>
    <name type="common">Springtail</name>
    <dbReference type="NCBI Taxonomy" id="158441"/>
    <lineage>
        <taxon>Eukaryota</taxon>
        <taxon>Metazoa</taxon>
        <taxon>Ecdysozoa</taxon>
        <taxon>Arthropoda</taxon>
        <taxon>Hexapoda</taxon>
        <taxon>Collembola</taxon>
        <taxon>Entomobryomorpha</taxon>
        <taxon>Isotomoidea</taxon>
        <taxon>Isotomidae</taxon>
        <taxon>Proisotominae</taxon>
        <taxon>Folsomia</taxon>
    </lineage>
</organism>
<dbReference type="EMBL" id="LNIX01000003">
    <property type="protein sequence ID" value="OXA57099.1"/>
    <property type="molecule type" value="Genomic_DNA"/>
</dbReference>
<dbReference type="EC" id="3.3.2.9" evidence="6"/>
<keyword evidence="6" id="KW-0256">Endoplasmic reticulum</keyword>
<keyword evidence="4 6" id="KW-0058">Aromatic hydrocarbons catabolism</keyword>
<dbReference type="Gene3D" id="3.40.50.1820">
    <property type="entry name" value="alpha/beta hydrolase"/>
    <property type="match status" value="1"/>
</dbReference>
<dbReference type="InterPro" id="IPR016292">
    <property type="entry name" value="Epoxide_hydrolase"/>
</dbReference>
<evidence type="ECO:0000256" key="1">
    <source>
        <dbReference type="ARBA" id="ARBA00000221"/>
    </source>
</evidence>
<proteinExistence type="inferred from homology"/>
<feature type="active site" description="Nucleophile" evidence="7">
    <location>
        <position position="236"/>
    </location>
</feature>
<evidence type="ECO:0000256" key="6">
    <source>
        <dbReference type="PIRNR" id="PIRNR001112"/>
    </source>
</evidence>
<name>A0A226EI43_FOLCA</name>
<dbReference type="PANTHER" id="PTHR21661">
    <property type="entry name" value="EPOXIDE HYDROLASE 1-RELATED"/>
    <property type="match status" value="1"/>
</dbReference>
<protein>
    <recommendedName>
        <fullName evidence="6">Epoxide hydrolase</fullName>
        <ecNumber evidence="6">3.3.2.9</ecNumber>
    </recommendedName>
</protein>
<dbReference type="PRINTS" id="PR00412">
    <property type="entry name" value="EPOXHYDRLASE"/>
</dbReference>
<feature type="active site" description="Proton acceptor" evidence="7">
    <location>
        <position position="436"/>
    </location>
</feature>
<evidence type="ECO:0000256" key="2">
    <source>
        <dbReference type="ARBA" id="ARBA00004111"/>
    </source>
</evidence>
<dbReference type="AlphaFoldDB" id="A0A226EI43"/>
<dbReference type="InterPro" id="IPR010497">
    <property type="entry name" value="Epoxide_hydro_N"/>
</dbReference>
<evidence type="ECO:0000256" key="4">
    <source>
        <dbReference type="ARBA" id="ARBA00022797"/>
    </source>
</evidence>
<dbReference type="Pfam" id="PF06441">
    <property type="entry name" value="EHN"/>
    <property type="match status" value="1"/>
</dbReference>
<dbReference type="PANTHER" id="PTHR21661:SF35">
    <property type="entry name" value="EPOXIDE HYDROLASE"/>
    <property type="match status" value="1"/>
</dbReference>
<dbReference type="Proteomes" id="UP000198287">
    <property type="component" value="Unassembled WGS sequence"/>
</dbReference>
<feature type="domain" description="Epoxide hydrolase N-terminal" evidence="8">
    <location>
        <begin position="57"/>
        <end position="171"/>
    </location>
</feature>
<keyword evidence="10" id="KW-1185">Reference proteome</keyword>
<dbReference type="OrthoDB" id="7130006at2759"/>
<comment type="caution">
    <text evidence="9">The sequence shown here is derived from an EMBL/GenBank/DDBJ whole genome shotgun (WGS) entry which is preliminary data.</text>
</comment>
<dbReference type="GO" id="GO:0005789">
    <property type="term" value="C:endoplasmic reticulum membrane"/>
    <property type="evidence" value="ECO:0007669"/>
    <property type="project" value="UniProtKB-SubCell"/>
</dbReference>
<keyword evidence="6" id="KW-0472">Membrane</keyword>
<evidence type="ECO:0000256" key="3">
    <source>
        <dbReference type="ARBA" id="ARBA00010088"/>
    </source>
</evidence>
<comment type="catalytic activity">
    <reaction evidence="6">
        <text>cis-stilbene oxide + H2O = (1R,2R)-hydrobenzoin</text>
        <dbReference type="Rhea" id="RHEA:23900"/>
        <dbReference type="ChEBI" id="CHEBI:15377"/>
        <dbReference type="ChEBI" id="CHEBI:50004"/>
        <dbReference type="ChEBI" id="CHEBI:50014"/>
        <dbReference type="EC" id="3.3.2.9"/>
    </reaction>
</comment>
<comment type="similarity">
    <text evidence="3 6">Belongs to the peptidase S33 family.</text>
</comment>
<comment type="catalytic activity">
    <reaction evidence="1 6">
        <text>1-(4-methoxyphenyl)-N-methyl-N-[(3-methyloxetan-3-yl)methyl]methanamine + H2O = 2-{[(4-methoxybenzyl)(methyl)amino]methyl}-2-methylpropane-1,3-diol</text>
        <dbReference type="Rhea" id="RHEA:55764"/>
        <dbReference type="ChEBI" id="CHEBI:15377"/>
        <dbReference type="ChEBI" id="CHEBI:139161"/>
        <dbReference type="ChEBI" id="CHEBI:139164"/>
        <dbReference type="EC" id="3.3.2.9"/>
    </reaction>
</comment>
<dbReference type="OMA" id="MEMPSML"/>
<evidence type="ECO:0000313" key="10">
    <source>
        <dbReference type="Proteomes" id="UP000198287"/>
    </source>
</evidence>
<keyword evidence="5 6" id="KW-0378">Hydrolase</keyword>
<dbReference type="GO" id="GO:0097176">
    <property type="term" value="P:epoxide metabolic process"/>
    <property type="evidence" value="ECO:0007669"/>
    <property type="project" value="TreeGrafter"/>
</dbReference>
<dbReference type="GO" id="GO:0033961">
    <property type="term" value="F:cis-stilbene-oxide hydrolase activity"/>
    <property type="evidence" value="ECO:0007669"/>
    <property type="project" value="UniProtKB-UniRule"/>
</dbReference>
<dbReference type="InterPro" id="IPR000639">
    <property type="entry name" value="Epox_hydrolase-like"/>
</dbReference>
<feature type="active site" description="Proton donor" evidence="7">
    <location>
        <position position="383"/>
    </location>
</feature>
<sequence>MGLVKTLFVVLVTIGSAYVTYIIHDSLGSDPVPEINDEFWGPGSKPGVIPGNEDETIKPFKVDFTSDLKDLKSRLKLELDSNRFATPLEGVGFGYGFNTIYLKKVLTYWMEKYDFAKREKWLNRHPHFKTKIGGLDIHFQHIKPTKTMNDKYKKTVPIIFIHGWPGSFVEYQKLIDYFLEPKNSEINFEIVIPSLPGYGFSQASSRPGLTPVRIANILGRLMKRLGYEKYYTLGEDWGSLISTDMGILYPDRVKGTHFSCYSFHPMDQFKQFISTIFSPTTTFPSPRARERYLPLSKLMGYSLRESGYLHIQATKPDTIGIGLTQSPSGLAAYILEKFSTWTNESFMDKEDGGLEHKFTMDELLDNVMVYWVSKCITSSMRLYSEAFNNWHTFRIPVTTPTACVIPPEDVVAASEVGLMSKFPNLKHFSSPNSGGHFLSYEAPEVAAKEALKFFNDIEFDKI</sequence>
<evidence type="ECO:0000259" key="8">
    <source>
        <dbReference type="Pfam" id="PF06441"/>
    </source>
</evidence>